<name>A0A2V3U592_9HYPH</name>
<evidence type="ECO:0008006" key="5">
    <source>
        <dbReference type="Google" id="ProtNLM"/>
    </source>
</evidence>
<sequence length="59" mass="5928">MKPAKSFLAAALLLGAFAGLSPLAGCSKKRAPGVLEDTVVIPPPPSMQGAESRTPPAGR</sequence>
<keyword evidence="2" id="KW-0732">Signal</keyword>
<proteinExistence type="predicted"/>
<gene>
    <name evidence="3" type="ORF">C7450_106168</name>
</gene>
<reference evidence="3 4" key="1">
    <citation type="submission" date="2018-05" db="EMBL/GenBank/DDBJ databases">
        <title>Genomic Encyclopedia of Type Strains, Phase IV (KMG-IV): sequencing the most valuable type-strain genomes for metagenomic binning, comparative biology and taxonomic classification.</title>
        <authorList>
            <person name="Goeker M."/>
        </authorList>
    </citation>
    <scope>NUCLEOTIDE SEQUENCE [LARGE SCALE GENOMIC DNA]</scope>
    <source>
        <strain evidence="3 4">DSM 6462</strain>
    </source>
</reference>
<dbReference type="EMBL" id="QJJK01000006">
    <property type="protein sequence ID" value="PXW57995.1"/>
    <property type="molecule type" value="Genomic_DNA"/>
</dbReference>
<comment type="caution">
    <text evidence="3">The sequence shown here is derived from an EMBL/GenBank/DDBJ whole genome shotgun (WGS) entry which is preliminary data.</text>
</comment>
<dbReference type="Proteomes" id="UP000248021">
    <property type="component" value="Unassembled WGS sequence"/>
</dbReference>
<feature type="chain" id="PRO_5015843522" description="Lipoprotein" evidence="2">
    <location>
        <begin position="25"/>
        <end position="59"/>
    </location>
</feature>
<protein>
    <recommendedName>
        <fullName evidence="5">Lipoprotein</fullName>
    </recommendedName>
</protein>
<feature type="signal peptide" evidence="2">
    <location>
        <begin position="1"/>
        <end position="24"/>
    </location>
</feature>
<evidence type="ECO:0000256" key="1">
    <source>
        <dbReference type="SAM" id="MobiDB-lite"/>
    </source>
</evidence>
<evidence type="ECO:0000256" key="2">
    <source>
        <dbReference type="SAM" id="SignalP"/>
    </source>
</evidence>
<feature type="region of interest" description="Disordered" evidence="1">
    <location>
        <begin position="37"/>
        <end position="59"/>
    </location>
</feature>
<keyword evidence="4" id="KW-1185">Reference proteome</keyword>
<accession>A0A2V3U592</accession>
<evidence type="ECO:0000313" key="3">
    <source>
        <dbReference type="EMBL" id="PXW57995.1"/>
    </source>
</evidence>
<dbReference type="AlphaFoldDB" id="A0A2V3U592"/>
<organism evidence="3 4">
    <name type="scientific">Chelatococcus asaccharovorans</name>
    <dbReference type="NCBI Taxonomy" id="28210"/>
    <lineage>
        <taxon>Bacteria</taxon>
        <taxon>Pseudomonadati</taxon>
        <taxon>Pseudomonadota</taxon>
        <taxon>Alphaproteobacteria</taxon>
        <taxon>Hyphomicrobiales</taxon>
        <taxon>Chelatococcaceae</taxon>
        <taxon>Chelatococcus</taxon>
    </lineage>
</organism>
<evidence type="ECO:0000313" key="4">
    <source>
        <dbReference type="Proteomes" id="UP000248021"/>
    </source>
</evidence>